<keyword evidence="1 2" id="KW-0129">CBS domain</keyword>
<dbReference type="PANTHER" id="PTHR43080:SF2">
    <property type="entry name" value="CBS DOMAIN-CONTAINING PROTEIN"/>
    <property type="match status" value="1"/>
</dbReference>
<evidence type="ECO:0000256" key="2">
    <source>
        <dbReference type="PROSITE-ProRule" id="PRU00703"/>
    </source>
</evidence>
<proteinExistence type="predicted"/>
<dbReference type="Gene3D" id="3.10.580.10">
    <property type="entry name" value="CBS-domain"/>
    <property type="match status" value="1"/>
</dbReference>
<dbReference type="InterPro" id="IPR000644">
    <property type="entry name" value="CBS_dom"/>
</dbReference>
<feature type="domain" description="CBS" evidence="3">
    <location>
        <begin position="73"/>
        <end position="123"/>
    </location>
</feature>
<comment type="caution">
    <text evidence="4">The sequence shown here is derived from an EMBL/GenBank/DDBJ whole genome shotgun (WGS) entry which is preliminary data.</text>
</comment>
<dbReference type="RefSeq" id="WP_192752384.1">
    <property type="nucleotide sequence ID" value="NZ_BAABJL010000136.1"/>
</dbReference>
<dbReference type="Proteomes" id="UP000638648">
    <property type="component" value="Unassembled WGS sequence"/>
</dbReference>
<dbReference type="SMART" id="SM00116">
    <property type="entry name" value="CBS"/>
    <property type="match status" value="2"/>
</dbReference>
<evidence type="ECO:0000259" key="3">
    <source>
        <dbReference type="PROSITE" id="PS51371"/>
    </source>
</evidence>
<protein>
    <submittedName>
        <fullName evidence="4">CBS domain-containing protein</fullName>
    </submittedName>
</protein>
<evidence type="ECO:0000313" key="4">
    <source>
        <dbReference type="EMBL" id="MBE1608647.1"/>
    </source>
</evidence>
<dbReference type="SUPFAM" id="SSF54631">
    <property type="entry name" value="CBS-domain pair"/>
    <property type="match status" value="1"/>
</dbReference>
<gene>
    <name evidence="4" type="ORF">HEB94_005495</name>
</gene>
<evidence type="ECO:0000256" key="1">
    <source>
        <dbReference type="ARBA" id="ARBA00023122"/>
    </source>
</evidence>
<sequence>MTSVREVMTPGPVGLPEDASLIDAARRMMEEDVGDVLMFSEAGVRGIVTDHDIVVRGLAQGADPNTTPIHDVATESVTTVQASESCDHAAETMREKSVRRLPVVEGDEVVGVVSIADLAPDLP</sequence>
<reference evidence="4" key="1">
    <citation type="submission" date="2020-10" db="EMBL/GenBank/DDBJ databases">
        <title>Sequencing the genomes of 1000 actinobacteria strains.</title>
        <authorList>
            <person name="Klenk H.-P."/>
        </authorList>
    </citation>
    <scope>NUCLEOTIDE SEQUENCE</scope>
    <source>
        <strain evidence="4">DSM 45354</strain>
    </source>
</reference>
<dbReference type="PROSITE" id="PS51371">
    <property type="entry name" value="CBS"/>
    <property type="match status" value="2"/>
</dbReference>
<dbReference type="InterPro" id="IPR051257">
    <property type="entry name" value="Diverse_CBS-Domain"/>
</dbReference>
<keyword evidence="5" id="KW-1185">Reference proteome</keyword>
<dbReference type="EMBL" id="JADBEM010000001">
    <property type="protein sequence ID" value="MBE1608647.1"/>
    <property type="molecule type" value="Genomic_DNA"/>
</dbReference>
<dbReference type="InterPro" id="IPR046342">
    <property type="entry name" value="CBS_dom_sf"/>
</dbReference>
<dbReference type="AlphaFoldDB" id="A0A927MYP8"/>
<name>A0A927MYP8_9ACTN</name>
<organism evidence="4 5">
    <name type="scientific">Actinopolymorpha pittospori</name>
    <dbReference type="NCBI Taxonomy" id="648752"/>
    <lineage>
        <taxon>Bacteria</taxon>
        <taxon>Bacillati</taxon>
        <taxon>Actinomycetota</taxon>
        <taxon>Actinomycetes</taxon>
        <taxon>Propionibacteriales</taxon>
        <taxon>Actinopolymorphaceae</taxon>
        <taxon>Actinopolymorpha</taxon>
    </lineage>
</organism>
<evidence type="ECO:0000313" key="5">
    <source>
        <dbReference type="Proteomes" id="UP000638648"/>
    </source>
</evidence>
<dbReference type="Pfam" id="PF00571">
    <property type="entry name" value="CBS"/>
    <property type="match status" value="2"/>
</dbReference>
<feature type="domain" description="CBS" evidence="3">
    <location>
        <begin position="8"/>
        <end position="64"/>
    </location>
</feature>
<dbReference type="PANTHER" id="PTHR43080">
    <property type="entry name" value="CBS DOMAIN-CONTAINING PROTEIN CBSX3, MITOCHONDRIAL"/>
    <property type="match status" value="1"/>
</dbReference>
<accession>A0A927MYP8</accession>